<sequence>MYAKANLPKTIDHFWNQFVTRCLSLITKAFQNRVTASDAAPSRRCHVPALRHWPVHGRPLRLLTPRHLIPRSVFEAGERASSEVQPEDRTPIKRFELTSILTPPHWWGEAGARGRYCEAPSERFKSARSIRPWPRSNPIWRCRVLSDRHSSRPRLPINKGIASDRVTSCRLRRGVRAEKAREGVIVSGVLFCASGRARGGRRAAGGKRDLLYSKQ</sequence>
<dbReference type="EMBL" id="BGZK01000724">
    <property type="protein sequence ID" value="GBP57966.1"/>
    <property type="molecule type" value="Genomic_DNA"/>
</dbReference>
<dbReference type="AlphaFoldDB" id="A0A4C1X2L7"/>
<evidence type="ECO:0000313" key="1">
    <source>
        <dbReference type="EMBL" id="GBP57966.1"/>
    </source>
</evidence>
<name>A0A4C1X2L7_EUMVA</name>
<keyword evidence="2" id="KW-1185">Reference proteome</keyword>
<gene>
    <name evidence="1" type="ORF">EVAR_82603_1</name>
</gene>
<accession>A0A4C1X2L7</accession>
<dbReference type="Proteomes" id="UP000299102">
    <property type="component" value="Unassembled WGS sequence"/>
</dbReference>
<reference evidence="1 2" key="1">
    <citation type="journal article" date="2019" name="Commun. Biol.">
        <title>The bagworm genome reveals a unique fibroin gene that provides high tensile strength.</title>
        <authorList>
            <person name="Kono N."/>
            <person name="Nakamura H."/>
            <person name="Ohtoshi R."/>
            <person name="Tomita M."/>
            <person name="Numata K."/>
            <person name="Arakawa K."/>
        </authorList>
    </citation>
    <scope>NUCLEOTIDE SEQUENCE [LARGE SCALE GENOMIC DNA]</scope>
</reference>
<organism evidence="1 2">
    <name type="scientific">Eumeta variegata</name>
    <name type="common">Bagworm moth</name>
    <name type="synonym">Eumeta japonica</name>
    <dbReference type="NCBI Taxonomy" id="151549"/>
    <lineage>
        <taxon>Eukaryota</taxon>
        <taxon>Metazoa</taxon>
        <taxon>Ecdysozoa</taxon>
        <taxon>Arthropoda</taxon>
        <taxon>Hexapoda</taxon>
        <taxon>Insecta</taxon>
        <taxon>Pterygota</taxon>
        <taxon>Neoptera</taxon>
        <taxon>Endopterygota</taxon>
        <taxon>Lepidoptera</taxon>
        <taxon>Glossata</taxon>
        <taxon>Ditrysia</taxon>
        <taxon>Tineoidea</taxon>
        <taxon>Psychidae</taxon>
        <taxon>Oiketicinae</taxon>
        <taxon>Eumeta</taxon>
    </lineage>
</organism>
<comment type="caution">
    <text evidence="1">The sequence shown here is derived from an EMBL/GenBank/DDBJ whole genome shotgun (WGS) entry which is preliminary data.</text>
</comment>
<proteinExistence type="predicted"/>
<evidence type="ECO:0000313" key="2">
    <source>
        <dbReference type="Proteomes" id="UP000299102"/>
    </source>
</evidence>
<protein>
    <submittedName>
        <fullName evidence="1">Uncharacterized protein</fullName>
    </submittedName>
</protein>